<organism evidence="3 4">
    <name type="scientific">Candidatus Glassbacteria bacterium RBG_16_58_8</name>
    <dbReference type="NCBI Taxonomy" id="1817866"/>
    <lineage>
        <taxon>Bacteria</taxon>
        <taxon>Candidatus Glassiibacteriota</taxon>
    </lineage>
</organism>
<dbReference type="Proteomes" id="UP000179034">
    <property type="component" value="Unassembled WGS sequence"/>
</dbReference>
<dbReference type="GO" id="GO:0008908">
    <property type="term" value="F:isochorismatase activity"/>
    <property type="evidence" value="ECO:0007669"/>
    <property type="project" value="InterPro"/>
</dbReference>
<dbReference type="Gene3D" id="3.40.50.850">
    <property type="entry name" value="Isochorismatase-like"/>
    <property type="match status" value="1"/>
</dbReference>
<dbReference type="PANTHER" id="PTHR43540:SF6">
    <property type="entry name" value="ISOCHORISMATASE-LIKE DOMAIN-CONTAINING PROTEIN"/>
    <property type="match status" value="1"/>
</dbReference>
<dbReference type="InterPro" id="IPR036380">
    <property type="entry name" value="Isochorismatase-like_sf"/>
</dbReference>
<dbReference type="SUPFAM" id="SSF52499">
    <property type="entry name" value="Isochorismatase-like hydrolases"/>
    <property type="match status" value="1"/>
</dbReference>
<dbReference type="EMBL" id="MFIW01000051">
    <property type="protein sequence ID" value="OGF97796.1"/>
    <property type="molecule type" value="Genomic_DNA"/>
</dbReference>
<dbReference type="InterPro" id="IPR000868">
    <property type="entry name" value="Isochorismatase-like_dom"/>
</dbReference>
<sequence length="224" mass="25979">MKRSYVSEKTLPSKTREWKKAIDPYNHHVMEPDWERTALLVIDMQRYFLDPESPACLPGGPPILSNVEKIIRRFRDSGLPVIFTRHVHHDLKHDGGMMARWWKENIMEGTPESEIHPRISPREGEKVILKHRYSAFYNTDLEIVLRCLGVTDLVVTGVMTNLCCESTARDAFFRDFRVFFLLDATGTVCEEFHLSTLINLAYGFAYVTGTSDILDQHRSRHRLT</sequence>
<protein>
    <recommendedName>
        <fullName evidence="2">Isochorismatase-like domain-containing protein</fullName>
    </recommendedName>
</protein>
<dbReference type="InterPro" id="IPR050272">
    <property type="entry name" value="Isochorismatase-like_hydrls"/>
</dbReference>
<dbReference type="Pfam" id="PF00857">
    <property type="entry name" value="Isochorismatase"/>
    <property type="match status" value="1"/>
</dbReference>
<dbReference type="InterPro" id="IPR016291">
    <property type="entry name" value="Isochorismatase"/>
</dbReference>
<dbReference type="PRINTS" id="PR01398">
    <property type="entry name" value="ISCHRISMTASE"/>
</dbReference>
<evidence type="ECO:0000256" key="1">
    <source>
        <dbReference type="ARBA" id="ARBA00022801"/>
    </source>
</evidence>
<proteinExistence type="predicted"/>
<feature type="domain" description="Isochorismatase-like" evidence="2">
    <location>
        <begin position="37"/>
        <end position="211"/>
    </location>
</feature>
<evidence type="ECO:0000259" key="2">
    <source>
        <dbReference type="Pfam" id="PF00857"/>
    </source>
</evidence>
<accession>A0A1F5YCV1</accession>
<dbReference type="CDD" id="cd00431">
    <property type="entry name" value="cysteine_hydrolases"/>
    <property type="match status" value="1"/>
</dbReference>
<evidence type="ECO:0000313" key="4">
    <source>
        <dbReference type="Proteomes" id="UP000179034"/>
    </source>
</evidence>
<name>A0A1F5YCV1_9BACT</name>
<dbReference type="AlphaFoldDB" id="A0A1F5YCV1"/>
<gene>
    <name evidence="3" type="ORF">A2Z06_00605</name>
</gene>
<dbReference type="PANTHER" id="PTHR43540">
    <property type="entry name" value="PEROXYUREIDOACRYLATE/UREIDOACRYLATE AMIDOHYDROLASE-RELATED"/>
    <property type="match status" value="1"/>
</dbReference>
<keyword evidence="1" id="KW-0378">Hydrolase</keyword>
<comment type="caution">
    <text evidence="3">The sequence shown here is derived from an EMBL/GenBank/DDBJ whole genome shotgun (WGS) entry which is preliminary data.</text>
</comment>
<reference evidence="3 4" key="1">
    <citation type="journal article" date="2016" name="Nat. Commun.">
        <title>Thousands of microbial genomes shed light on interconnected biogeochemical processes in an aquifer system.</title>
        <authorList>
            <person name="Anantharaman K."/>
            <person name="Brown C.T."/>
            <person name="Hug L.A."/>
            <person name="Sharon I."/>
            <person name="Castelle C.J."/>
            <person name="Probst A.J."/>
            <person name="Thomas B.C."/>
            <person name="Singh A."/>
            <person name="Wilkins M.J."/>
            <person name="Karaoz U."/>
            <person name="Brodie E.L."/>
            <person name="Williams K.H."/>
            <person name="Hubbard S.S."/>
            <person name="Banfield J.F."/>
        </authorList>
    </citation>
    <scope>NUCLEOTIDE SEQUENCE [LARGE SCALE GENOMIC DNA]</scope>
</reference>
<evidence type="ECO:0000313" key="3">
    <source>
        <dbReference type="EMBL" id="OGF97796.1"/>
    </source>
</evidence>